<evidence type="ECO:0000313" key="1">
    <source>
        <dbReference type="EMBL" id="MBX34600.1"/>
    </source>
</evidence>
<dbReference type="AlphaFoldDB" id="A0A2P2MWL5"/>
<organism evidence="1">
    <name type="scientific">Rhizophora mucronata</name>
    <name type="common">Asiatic mangrove</name>
    <dbReference type="NCBI Taxonomy" id="61149"/>
    <lineage>
        <taxon>Eukaryota</taxon>
        <taxon>Viridiplantae</taxon>
        <taxon>Streptophyta</taxon>
        <taxon>Embryophyta</taxon>
        <taxon>Tracheophyta</taxon>
        <taxon>Spermatophyta</taxon>
        <taxon>Magnoliopsida</taxon>
        <taxon>eudicotyledons</taxon>
        <taxon>Gunneridae</taxon>
        <taxon>Pentapetalae</taxon>
        <taxon>rosids</taxon>
        <taxon>fabids</taxon>
        <taxon>Malpighiales</taxon>
        <taxon>Rhizophoraceae</taxon>
        <taxon>Rhizophora</taxon>
    </lineage>
</organism>
<reference evidence="1" key="1">
    <citation type="submission" date="2018-02" db="EMBL/GenBank/DDBJ databases">
        <title>Rhizophora mucronata_Transcriptome.</title>
        <authorList>
            <person name="Meera S.P."/>
            <person name="Sreeshan A."/>
            <person name="Augustine A."/>
        </authorList>
    </citation>
    <scope>NUCLEOTIDE SEQUENCE</scope>
    <source>
        <tissue evidence="1">Leaf</tissue>
    </source>
</reference>
<accession>A0A2P2MWL5</accession>
<dbReference type="PANTHER" id="PTHR35317:SF23">
    <property type="entry name" value="OS04G0629600 PROTEIN"/>
    <property type="match status" value="1"/>
</dbReference>
<dbReference type="PANTHER" id="PTHR35317">
    <property type="entry name" value="OS04G0629600 PROTEIN"/>
    <property type="match status" value="1"/>
</dbReference>
<sequence>MRMTMAENVKPSMPKTENAREFMMRIKEYSQSDIADKSIVGTLMSELTTKKFDWSRPIHDHVTSMANLAAKLRTMGMDVSESFLVQFIINSLPPKFG</sequence>
<name>A0A2P2MWL5_RHIMU</name>
<proteinExistence type="predicted"/>
<protein>
    <submittedName>
        <fullName evidence="1">Uncharacterized protein LOC106752914</fullName>
    </submittedName>
</protein>
<dbReference type="Pfam" id="PF14223">
    <property type="entry name" value="Retrotran_gag_2"/>
    <property type="match status" value="1"/>
</dbReference>
<dbReference type="EMBL" id="GGEC01054116">
    <property type="protein sequence ID" value="MBX34600.1"/>
    <property type="molecule type" value="Transcribed_RNA"/>
</dbReference>